<dbReference type="EMBL" id="CAAALY010271460">
    <property type="protein sequence ID" value="VEL41877.1"/>
    <property type="molecule type" value="Genomic_DNA"/>
</dbReference>
<reference evidence="1" key="1">
    <citation type="submission" date="2018-11" db="EMBL/GenBank/DDBJ databases">
        <authorList>
            <consortium name="Pathogen Informatics"/>
        </authorList>
    </citation>
    <scope>NUCLEOTIDE SEQUENCE</scope>
</reference>
<name>A0A448XPP0_9PLAT</name>
<protein>
    <submittedName>
        <fullName evidence="1">Uncharacterized protein</fullName>
    </submittedName>
</protein>
<evidence type="ECO:0000313" key="2">
    <source>
        <dbReference type="Proteomes" id="UP000784294"/>
    </source>
</evidence>
<accession>A0A448XPP0</accession>
<sequence length="52" mass="5790">MMASQILCFLVSSPHATILSVDFRSISCPVIQCVPLIRIFLYPCSCQVFDVP</sequence>
<comment type="caution">
    <text evidence="1">The sequence shown here is derived from an EMBL/GenBank/DDBJ whole genome shotgun (WGS) entry which is preliminary data.</text>
</comment>
<dbReference type="Proteomes" id="UP000784294">
    <property type="component" value="Unassembled WGS sequence"/>
</dbReference>
<organism evidence="1 2">
    <name type="scientific">Protopolystoma xenopodis</name>
    <dbReference type="NCBI Taxonomy" id="117903"/>
    <lineage>
        <taxon>Eukaryota</taxon>
        <taxon>Metazoa</taxon>
        <taxon>Spiralia</taxon>
        <taxon>Lophotrochozoa</taxon>
        <taxon>Platyhelminthes</taxon>
        <taxon>Monogenea</taxon>
        <taxon>Polyopisthocotylea</taxon>
        <taxon>Polystomatidea</taxon>
        <taxon>Polystomatidae</taxon>
        <taxon>Protopolystoma</taxon>
    </lineage>
</organism>
<proteinExistence type="predicted"/>
<dbReference type="AlphaFoldDB" id="A0A448XPP0"/>
<keyword evidence="2" id="KW-1185">Reference proteome</keyword>
<evidence type="ECO:0000313" key="1">
    <source>
        <dbReference type="EMBL" id="VEL41877.1"/>
    </source>
</evidence>
<gene>
    <name evidence="1" type="ORF">PXEA_LOCUS35317</name>
</gene>